<keyword evidence="1" id="KW-0472">Membrane</keyword>
<keyword evidence="3" id="KW-1185">Reference proteome</keyword>
<name>A0ABU9TPH5_9GAMM</name>
<evidence type="ECO:0000313" key="3">
    <source>
        <dbReference type="Proteomes" id="UP001449225"/>
    </source>
</evidence>
<evidence type="ECO:0000313" key="2">
    <source>
        <dbReference type="EMBL" id="MEM5535428.1"/>
    </source>
</evidence>
<dbReference type="EMBL" id="JBBMRA010000002">
    <property type="protein sequence ID" value="MEM5535428.1"/>
    <property type="molecule type" value="Genomic_DNA"/>
</dbReference>
<sequence>MKWMIIIVIMMSLIGSMMWVMPTPRQKYQAALRMKAKQMGFLVQLERLKAPRAKGEMEPESRDMTAYRIIREGLSREAKNNFKTWQIFRIESISDIGLPSGWSWSEGERTLSEKQLDKLAQVISKLPAGVFSLESTPIHVGVYWDEEGGDEALAEIKALLDGFVVERF</sequence>
<accession>A0ABU9TPH5</accession>
<keyword evidence="1" id="KW-0812">Transmembrane</keyword>
<evidence type="ECO:0000256" key="1">
    <source>
        <dbReference type="SAM" id="Phobius"/>
    </source>
</evidence>
<gene>
    <name evidence="2" type="ORF">WNY58_03380</name>
</gene>
<dbReference type="Proteomes" id="UP001449225">
    <property type="component" value="Unassembled WGS sequence"/>
</dbReference>
<proteinExistence type="predicted"/>
<feature type="transmembrane region" description="Helical" evidence="1">
    <location>
        <begin position="6"/>
        <end position="24"/>
    </location>
</feature>
<keyword evidence="1" id="KW-1133">Transmembrane helix</keyword>
<reference evidence="2 3" key="1">
    <citation type="submission" date="2024-03" db="EMBL/GenBank/DDBJ databases">
        <title>Community enrichment and isolation of bacterial strains for fucoidan degradation.</title>
        <authorList>
            <person name="Sichert A."/>
        </authorList>
    </citation>
    <scope>NUCLEOTIDE SEQUENCE [LARGE SCALE GENOMIC DNA]</scope>
    <source>
        <strain evidence="2 3">AS76</strain>
    </source>
</reference>
<organism evidence="2 3">
    <name type="scientific">Neptuniibacter pectenicola</name>
    <dbReference type="NCBI Taxonomy" id="1806669"/>
    <lineage>
        <taxon>Bacteria</taxon>
        <taxon>Pseudomonadati</taxon>
        <taxon>Pseudomonadota</taxon>
        <taxon>Gammaproteobacteria</taxon>
        <taxon>Oceanospirillales</taxon>
        <taxon>Oceanospirillaceae</taxon>
        <taxon>Neptuniibacter</taxon>
    </lineage>
</organism>
<dbReference type="RefSeq" id="WP_342853731.1">
    <property type="nucleotide sequence ID" value="NZ_JBBMRA010000002.1"/>
</dbReference>
<comment type="caution">
    <text evidence="2">The sequence shown here is derived from an EMBL/GenBank/DDBJ whole genome shotgun (WGS) entry which is preliminary data.</text>
</comment>
<protein>
    <submittedName>
        <fullName evidence="2">Uncharacterized protein</fullName>
    </submittedName>
</protein>